<evidence type="ECO:0000256" key="1">
    <source>
        <dbReference type="SAM" id="MobiDB-lite"/>
    </source>
</evidence>
<dbReference type="RefSeq" id="WP_280337306.1">
    <property type="nucleotide sequence ID" value="NZ_PGFS01000001.1"/>
</dbReference>
<evidence type="ECO:0000313" key="4">
    <source>
        <dbReference type="Proteomes" id="UP001162135"/>
    </source>
</evidence>
<dbReference type="EMBL" id="PGFS01000001">
    <property type="protein sequence ID" value="MDH4571508.1"/>
    <property type="molecule type" value="Genomic_DNA"/>
</dbReference>
<accession>A0ABT6I1G2</accession>
<feature type="domain" description="Tox-REase-5" evidence="2">
    <location>
        <begin position="87"/>
        <end position="199"/>
    </location>
</feature>
<evidence type="ECO:0000313" key="3">
    <source>
        <dbReference type="EMBL" id="MDH4571508.1"/>
    </source>
</evidence>
<protein>
    <recommendedName>
        <fullName evidence="2">Tox-REase-5 domain-containing protein</fullName>
    </recommendedName>
</protein>
<organism evidence="3 4">
    <name type="scientific">Salinicola acroporae</name>
    <dbReference type="NCBI Taxonomy" id="1541440"/>
    <lineage>
        <taxon>Bacteria</taxon>
        <taxon>Pseudomonadati</taxon>
        <taxon>Pseudomonadota</taxon>
        <taxon>Gammaproteobacteria</taxon>
        <taxon>Oceanospirillales</taxon>
        <taxon>Halomonadaceae</taxon>
        <taxon>Salinicola</taxon>
    </lineage>
</organism>
<reference evidence="3" key="1">
    <citation type="journal article" date="2015" name="Antonie Van Leeuwenhoek">
        <title>Comparative 16S rRNA signatures and multilocus sequence analysis for the genus Salinicola and description of Salinicola acroporae sp. nov., isolated from coral Acropora digitifera.</title>
        <authorList>
            <person name="Lepcha R.T."/>
            <person name="Poddar A."/>
            <person name="Schumann P."/>
            <person name="Das S.K."/>
        </authorList>
    </citation>
    <scope>NUCLEOTIDE SEQUENCE</scope>
    <source>
        <strain evidence="3">S4-41</strain>
    </source>
</reference>
<gene>
    <name evidence="3" type="ORF">CUR86_02860</name>
</gene>
<reference evidence="3" key="2">
    <citation type="submission" date="2017-11" db="EMBL/GenBank/DDBJ databases">
        <authorList>
            <person name="Das S.K."/>
        </authorList>
    </citation>
    <scope>NUCLEOTIDE SEQUENCE</scope>
    <source>
        <strain evidence="3">S4-41</strain>
    </source>
</reference>
<name>A0ABT6I1G2_9GAMM</name>
<proteinExistence type="predicted"/>
<dbReference type="InterPro" id="IPR028904">
    <property type="entry name" value="Tox-REase-5_dom"/>
</dbReference>
<sequence length="224" mass="25027">MAEAGKEVLTTAVDYNLAITREALTAVGVLNDTASESGSDTRSRPVAGEVSDTDTNEDCNDCEPRKRGYKFVPSGRNFNTGDGNWPEYQLKIANMGGGSTFAIVGPNRIEEWRFNGVDFDGFWSASCTLVEAKYGYRQFLEQDWLGRWQPREIVNSQSQGKQLDFMASTLADFPRQADRQYAAIESHIPPASLVWYFSDGVVRDYVGRAFSATRLPVQCIYEPF</sequence>
<feature type="region of interest" description="Disordered" evidence="1">
    <location>
        <begin position="33"/>
        <end position="59"/>
    </location>
</feature>
<evidence type="ECO:0000259" key="2">
    <source>
        <dbReference type="Pfam" id="PF15648"/>
    </source>
</evidence>
<dbReference type="Proteomes" id="UP001162135">
    <property type="component" value="Unassembled WGS sequence"/>
</dbReference>
<dbReference type="Pfam" id="PF15648">
    <property type="entry name" value="Tox-REase-5"/>
    <property type="match status" value="1"/>
</dbReference>
<keyword evidence="4" id="KW-1185">Reference proteome</keyword>
<comment type="caution">
    <text evidence="3">The sequence shown here is derived from an EMBL/GenBank/DDBJ whole genome shotgun (WGS) entry which is preliminary data.</text>
</comment>